<organism evidence="2 3">
    <name type="scientific">Mycena chlorophos</name>
    <name type="common">Agaric fungus</name>
    <name type="synonym">Agaricus chlorophos</name>
    <dbReference type="NCBI Taxonomy" id="658473"/>
    <lineage>
        <taxon>Eukaryota</taxon>
        <taxon>Fungi</taxon>
        <taxon>Dikarya</taxon>
        <taxon>Basidiomycota</taxon>
        <taxon>Agaricomycotina</taxon>
        <taxon>Agaricomycetes</taxon>
        <taxon>Agaricomycetidae</taxon>
        <taxon>Agaricales</taxon>
        <taxon>Marasmiineae</taxon>
        <taxon>Mycenaceae</taxon>
        <taxon>Mycena</taxon>
    </lineage>
</organism>
<keyword evidence="3" id="KW-1185">Reference proteome</keyword>
<evidence type="ECO:0000313" key="2">
    <source>
        <dbReference type="EMBL" id="KAF7288230.1"/>
    </source>
</evidence>
<name>A0A8H6RUT3_MYCCL</name>
<dbReference type="EMBL" id="JACAZE010000043">
    <property type="protein sequence ID" value="KAF7288230.1"/>
    <property type="molecule type" value="Genomic_DNA"/>
</dbReference>
<feature type="region of interest" description="Disordered" evidence="1">
    <location>
        <begin position="1"/>
        <end position="24"/>
    </location>
</feature>
<protein>
    <submittedName>
        <fullName evidence="2">C2H2-type domain-containing protein</fullName>
    </submittedName>
</protein>
<feature type="compositionally biased region" description="Basic and acidic residues" evidence="1">
    <location>
        <begin position="90"/>
        <end position="99"/>
    </location>
</feature>
<feature type="compositionally biased region" description="Polar residues" evidence="1">
    <location>
        <begin position="61"/>
        <end position="71"/>
    </location>
</feature>
<evidence type="ECO:0000256" key="1">
    <source>
        <dbReference type="SAM" id="MobiDB-lite"/>
    </source>
</evidence>
<evidence type="ECO:0000313" key="3">
    <source>
        <dbReference type="Proteomes" id="UP000613580"/>
    </source>
</evidence>
<feature type="region of interest" description="Disordered" evidence="1">
    <location>
        <begin position="41"/>
        <end position="158"/>
    </location>
</feature>
<sequence length="158" mass="17449">MSASAKRQQLLEEVPSEQPSNPYVPAELSLQLQNIGRRVRMSVSQGYATQRRSSSVPPSPTHSTAIFTSNADVLRDVFGSAAPTQPAPESPRKRQRESEEISDSEDTSMPVDNLGELPRPIKPKPRRLMQTQSLPSNLFGPQSIAEEDDWSIEPPRAS</sequence>
<feature type="compositionally biased region" description="Polar residues" evidence="1">
    <location>
        <begin position="129"/>
        <end position="140"/>
    </location>
</feature>
<feature type="compositionally biased region" description="Polar residues" evidence="1">
    <location>
        <begin position="42"/>
        <end position="52"/>
    </location>
</feature>
<dbReference type="Proteomes" id="UP000613580">
    <property type="component" value="Unassembled WGS sequence"/>
</dbReference>
<gene>
    <name evidence="2" type="ORF">HMN09_01413200</name>
</gene>
<proteinExistence type="predicted"/>
<comment type="caution">
    <text evidence="2">The sequence shown here is derived from an EMBL/GenBank/DDBJ whole genome shotgun (WGS) entry which is preliminary data.</text>
</comment>
<accession>A0A8H6RUT3</accession>
<reference evidence="2" key="1">
    <citation type="submission" date="2020-05" db="EMBL/GenBank/DDBJ databases">
        <title>Mycena genomes resolve the evolution of fungal bioluminescence.</title>
        <authorList>
            <person name="Tsai I.J."/>
        </authorList>
    </citation>
    <scope>NUCLEOTIDE SEQUENCE</scope>
    <source>
        <strain evidence="2">110903Hualien_Pintung</strain>
    </source>
</reference>
<dbReference type="AlphaFoldDB" id="A0A8H6RUT3"/>
<dbReference type="OrthoDB" id="4072855at2759"/>